<protein>
    <submittedName>
        <fullName evidence="2">NADH dehydrogenase subunit 6</fullName>
    </submittedName>
</protein>
<dbReference type="CTD" id="4541"/>
<feature type="transmembrane region" description="Helical" evidence="1">
    <location>
        <begin position="37"/>
        <end position="59"/>
    </location>
</feature>
<dbReference type="EMBL" id="GU001954">
    <property type="protein sequence ID" value="ACY00229.1"/>
    <property type="molecule type" value="Genomic_DNA"/>
</dbReference>
<geneLocation type="mitochondrion" evidence="2"/>
<feature type="transmembrane region" description="Helical" evidence="1">
    <location>
        <begin position="103"/>
        <end position="130"/>
    </location>
</feature>
<proteinExistence type="predicted"/>
<sequence length="145" mass="17065">MGMVVSFNFPYVLAMFLIILSLLVCFLVSWFNSSLTGLLIFMIYVGGVLIMFLYSLSILPNEKNVSFYSDYKSGFFYFFCLWFIFSLQVYHFEMVPMLNNDIYFHYLSVFSFSGLFIFMALILFFLMLVVCNTCDKKRVPLRKLS</sequence>
<dbReference type="AlphaFoldDB" id="E2DHW8"/>
<evidence type="ECO:0000256" key="1">
    <source>
        <dbReference type="SAM" id="Phobius"/>
    </source>
</evidence>
<keyword evidence="1" id="KW-0812">Transmembrane</keyword>
<reference evidence="2" key="1">
    <citation type="journal article" date="2011" name="BMC Genomics">
        <title>Mitochondrial genomes and Doubly Uniparental Inheritance: new insights from Musculista senhousia sex-linked mitochondrial DNAs (Bivalvia Mytilidae).</title>
        <authorList>
            <person name="Passamonti M."/>
            <person name="Ricci A."/>
            <person name="Milani L."/>
            <person name="Ghiselli F."/>
        </authorList>
    </citation>
    <scope>NUCLEOTIDE SEQUENCE</scope>
</reference>
<keyword evidence="1" id="KW-0472">Membrane</keyword>
<dbReference type="GeneID" id="9830203"/>
<keyword evidence="1" id="KW-1133">Transmembrane helix</keyword>
<accession>E2DHW8</accession>
<evidence type="ECO:0000313" key="2">
    <source>
        <dbReference type="EMBL" id="ACY00229.1"/>
    </source>
</evidence>
<keyword evidence="2" id="KW-0496">Mitochondrion</keyword>
<dbReference type="RefSeq" id="YP_003934516.1">
    <property type="nucleotide sequence ID" value="NC_014590.1"/>
</dbReference>
<feature type="transmembrane region" description="Helical" evidence="1">
    <location>
        <begin position="12"/>
        <end position="31"/>
    </location>
</feature>
<gene>
    <name evidence="2" type="primary">ND6</name>
</gene>
<name>E2DHW8_ARCSE</name>
<organism evidence="2">
    <name type="scientific">Arcuatula senhousia</name>
    <name type="common">Asian date mussel</name>
    <name type="synonym">Musculista senhousia</name>
    <dbReference type="NCBI Taxonomy" id="1954227"/>
    <lineage>
        <taxon>Eukaryota</taxon>
        <taxon>Metazoa</taxon>
        <taxon>Spiralia</taxon>
        <taxon>Lophotrochozoa</taxon>
        <taxon>Mollusca</taxon>
        <taxon>Bivalvia</taxon>
        <taxon>Autobranchia</taxon>
        <taxon>Pteriomorphia</taxon>
        <taxon>Mytilida</taxon>
        <taxon>Mytiloidea</taxon>
        <taxon>Mytilidae</taxon>
        <taxon>Arcuatulinae</taxon>
        <taxon>Arcuatula</taxon>
    </lineage>
</organism>
<feature type="transmembrane region" description="Helical" evidence="1">
    <location>
        <begin position="71"/>
        <end position="91"/>
    </location>
</feature>